<name>A0A2K3K4H9_TRIPR</name>
<dbReference type="InterPro" id="IPR036397">
    <property type="entry name" value="RNaseH_sf"/>
</dbReference>
<dbReference type="InterPro" id="IPR002156">
    <property type="entry name" value="RNaseH_domain"/>
</dbReference>
<dbReference type="AlphaFoldDB" id="A0A2K3K4H9"/>
<dbReference type="STRING" id="57577.A0A2K3K4H9"/>
<feature type="domain" description="RNase H type-1" evidence="1">
    <location>
        <begin position="1"/>
        <end position="84"/>
    </location>
</feature>
<evidence type="ECO:0000313" key="2">
    <source>
        <dbReference type="EMBL" id="PNX61191.1"/>
    </source>
</evidence>
<dbReference type="Proteomes" id="UP000236291">
    <property type="component" value="Unassembled WGS sequence"/>
</dbReference>
<reference evidence="2 3" key="1">
    <citation type="journal article" date="2014" name="Am. J. Bot.">
        <title>Genome assembly and annotation for red clover (Trifolium pratense; Fabaceae).</title>
        <authorList>
            <person name="Istvanek J."/>
            <person name="Jaros M."/>
            <person name="Krenek A."/>
            <person name="Repkova J."/>
        </authorList>
    </citation>
    <scope>NUCLEOTIDE SEQUENCE [LARGE SCALE GENOMIC DNA]</scope>
    <source>
        <strain evidence="3">cv. Tatra</strain>
        <tissue evidence="2">Young leaves</tissue>
    </source>
</reference>
<proteinExistence type="predicted"/>
<dbReference type="Pfam" id="PF13456">
    <property type="entry name" value="RVT_3"/>
    <property type="match status" value="1"/>
</dbReference>
<feature type="non-terminal residue" evidence="2">
    <location>
        <position position="1"/>
    </location>
</feature>
<dbReference type="Gene3D" id="3.30.420.10">
    <property type="entry name" value="Ribonuclease H-like superfamily/Ribonuclease H"/>
    <property type="match status" value="1"/>
</dbReference>
<sequence>RSYTLQFDGASSGNPGPAGAGAVLLSENGTVLYRFREGLGYQTNNVAEYRALILGLKQAIRKGCMYEHHYPGRLPACYQPGWFC</sequence>
<protein>
    <submittedName>
        <fullName evidence="2">Ribonuclease HI-like protein</fullName>
    </submittedName>
</protein>
<evidence type="ECO:0000313" key="3">
    <source>
        <dbReference type="Proteomes" id="UP000236291"/>
    </source>
</evidence>
<dbReference type="GO" id="GO:0003676">
    <property type="term" value="F:nucleic acid binding"/>
    <property type="evidence" value="ECO:0007669"/>
    <property type="project" value="InterPro"/>
</dbReference>
<dbReference type="InterPro" id="IPR012337">
    <property type="entry name" value="RNaseH-like_sf"/>
</dbReference>
<accession>A0A2K3K4H9</accession>
<dbReference type="EMBL" id="ASHM01140622">
    <property type="protein sequence ID" value="PNX61191.1"/>
    <property type="molecule type" value="Genomic_DNA"/>
</dbReference>
<dbReference type="GO" id="GO:0004523">
    <property type="term" value="F:RNA-DNA hybrid ribonuclease activity"/>
    <property type="evidence" value="ECO:0007669"/>
    <property type="project" value="InterPro"/>
</dbReference>
<comment type="caution">
    <text evidence="2">The sequence shown here is derived from an EMBL/GenBank/DDBJ whole genome shotgun (WGS) entry which is preliminary data.</text>
</comment>
<reference evidence="2 3" key="2">
    <citation type="journal article" date="2017" name="Front. Plant Sci.">
        <title>Gene Classification and Mining of Molecular Markers Useful in Red Clover (Trifolium pratense) Breeding.</title>
        <authorList>
            <person name="Istvanek J."/>
            <person name="Dluhosova J."/>
            <person name="Dluhos P."/>
            <person name="Patkova L."/>
            <person name="Nedelnik J."/>
            <person name="Repkova J."/>
        </authorList>
    </citation>
    <scope>NUCLEOTIDE SEQUENCE [LARGE SCALE GENOMIC DNA]</scope>
    <source>
        <strain evidence="3">cv. Tatra</strain>
        <tissue evidence="2">Young leaves</tissue>
    </source>
</reference>
<gene>
    <name evidence="2" type="ORF">L195_g060547</name>
</gene>
<dbReference type="SUPFAM" id="SSF53098">
    <property type="entry name" value="Ribonuclease H-like"/>
    <property type="match status" value="1"/>
</dbReference>
<dbReference type="PROSITE" id="PS50879">
    <property type="entry name" value="RNASE_H_1"/>
    <property type="match status" value="1"/>
</dbReference>
<evidence type="ECO:0000259" key="1">
    <source>
        <dbReference type="PROSITE" id="PS50879"/>
    </source>
</evidence>
<dbReference type="ExpressionAtlas" id="A0A2K3K4H9">
    <property type="expression patterns" value="baseline"/>
</dbReference>
<organism evidence="2 3">
    <name type="scientific">Trifolium pratense</name>
    <name type="common">Red clover</name>
    <dbReference type="NCBI Taxonomy" id="57577"/>
    <lineage>
        <taxon>Eukaryota</taxon>
        <taxon>Viridiplantae</taxon>
        <taxon>Streptophyta</taxon>
        <taxon>Embryophyta</taxon>
        <taxon>Tracheophyta</taxon>
        <taxon>Spermatophyta</taxon>
        <taxon>Magnoliopsida</taxon>
        <taxon>eudicotyledons</taxon>
        <taxon>Gunneridae</taxon>
        <taxon>Pentapetalae</taxon>
        <taxon>rosids</taxon>
        <taxon>fabids</taxon>
        <taxon>Fabales</taxon>
        <taxon>Fabaceae</taxon>
        <taxon>Papilionoideae</taxon>
        <taxon>50 kb inversion clade</taxon>
        <taxon>NPAAA clade</taxon>
        <taxon>Hologalegina</taxon>
        <taxon>IRL clade</taxon>
        <taxon>Trifolieae</taxon>
        <taxon>Trifolium</taxon>
    </lineage>
</organism>